<comment type="caution">
    <text evidence="4">The sequence shown here is derived from an EMBL/GenBank/DDBJ whole genome shotgun (WGS) entry which is preliminary data.</text>
</comment>
<name>A0A098S1X6_9BACT</name>
<dbReference type="RefSeq" id="WP_044226129.1">
    <property type="nucleotide sequence ID" value="NZ_JBKAGJ010000002.1"/>
</dbReference>
<dbReference type="PROSITE" id="PS50110">
    <property type="entry name" value="RESPONSE_REGULATORY"/>
    <property type="match status" value="1"/>
</dbReference>
<dbReference type="PANTHER" id="PTHR44591:SF3">
    <property type="entry name" value="RESPONSE REGULATORY DOMAIN-CONTAINING PROTEIN"/>
    <property type="match status" value="1"/>
</dbReference>
<evidence type="ECO:0000256" key="1">
    <source>
        <dbReference type="ARBA" id="ARBA00022553"/>
    </source>
</evidence>
<evidence type="ECO:0000259" key="3">
    <source>
        <dbReference type="PROSITE" id="PS50110"/>
    </source>
</evidence>
<dbReference type="SMART" id="SM00448">
    <property type="entry name" value="REC"/>
    <property type="match status" value="1"/>
</dbReference>
<dbReference type="PANTHER" id="PTHR44591">
    <property type="entry name" value="STRESS RESPONSE REGULATOR PROTEIN 1"/>
    <property type="match status" value="1"/>
</dbReference>
<proteinExistence type="predicted"/>
<reference evidence="4 5" key="1">
    <citation type="journal article" date="2014" name="Int. J. Syst. Evol. Microbiol.">
        <title>Phaeodactylibacter xiamenensis gen. nov., sp. nov., a member of the family Saprospiraceae isolated from the marine alga Phaeodactylum tricornutum.</title>
        <authorList>
            <person name="Chen Z.Jr."/>
            <person name="Lei X."/>
            <person name="Lai Q."/>
            <person name="Li Y."/>
            <person name="Zhang B."/>
            <person name="Zhang J."/>
            <person name="Zhang H."/>
            <person name="Yang L."/>
            <person name="Zheng W."/>
            <person name="Tian Y."/>
            <person name="Yu Z."/>
            <person name="Xu H.Jr."/>
            <person name="Zheng T."/>
        </authorList>
    </citation>
    <scope>NUCLEOTIDE SEQUENCE [LARGE SCALE GENOMIC DNA]</scope>
    <source>
        <strain evidence="4 5">KD52</strain>
    </source>
</reference>
<accession>A0A098S1X6</accession>
<keyword evidence="1 2" id="KW-0597">Phosphoprotein</keyword>
<dbReference type="AlphaFoldDB" id="A0A098S1X6"/>
<dbReference type="Pfam" id="PF00072">
    <property type="entry name" value="Response_reg"/>
    <property type="match status" value="1"/>
</dbReference>
<evidence type="ECO:0000313" key="4">
    <source>
        <dbReference type="EMBL" id="KGE86091.1"/>
    </source>
</evidence>
<organism evidence="4 5">
    <name type="scientific">Phaeodactylibacter xiamenensis</name>
    <dbReference type="NCBI Taxonomy" id="1524460"/>
    <lineage>
        <taxon>Bacteria</taxon>
        <taxon>Pseudomonadati</taxon>
        <taxon>Bacteroidota</taxon>
        <taxon>Saprospiria</taxon>
        <taxon>Saprospirales</taxon>
        <taxon>Haliscomenobacteraceae</taxon>
        <taxon>Phaeodactylibacter</taxon>
    </lineage>
</organism>
<dbReference type="STRING" id="1524460.IX84_23415"/>
<evidence type="ECO:0000256" key="2">
    <source>
        <dbReference type="PROSITE-ProRule" id="PRU00169"/>
    </source>
</evidence>
<dbReference type="SUPFAM" id="SSF52172">
    <property type="entry name" value="CheY-like"/>
    <property type="match status" value="1"/>
</dbReference>
<feature type="modified residue" description="4-aspartylphosphate" evidence="2">
    <location>
        <position position="57"/>
    </location>
</feature>
<gene>
    <name evidence="4" type="ORF">IX84_23415</name>
</gene>
<dbReference type="InterPro" id="IPR011006">
    <property type="entry name" value="CheY-like_superfamily"/>
</dbReference>
<protein>
    <recommendedName>
        <fullName evidence="3">Response regulatory domain-containing protein</fullName>
    </recommendedName>
</protein>
<dbReference type="InterPro" id="IPR050595">
    <property type="entry name" value="Bact_response_regulator"/>
</dbReference>
<sequence length="123" mass="13993">MSSFDKIFLVDDDKIFLMTAKFSLKRVFPEADIQSFSNAEEAINRLIQEKPDLLLLDLNMPVMDGWTFLEQLEEKGSAVTFPIYIVSSSIDPSDINRANEHSHVMGFIEKPLDEQKVKALIEG</sequence>
<dbReference type="InterPro" id="IPR001789">
    <property type="entry name" value="Sig_transdc_resp-reg_receiver"/>
</dbReference>
<evidence type="ECO:0000313" key="5">
    <source>
        <dbReference type="Proteomes" id="UP000029736"/>
    </source>
</evidence>
<dbReference type="Proteomes" id="UP000029736">
    <property type="component" value="Unassembled WGS sequence"/>
</dbReference>
<dbReference type="EMBL" id="JPOS01000082">
    <property type="protein sequence ID" value="KGE86091.1"/>
    <property type="molecule type" value="Genomic_DNA"/>
</dbReference>
<keyword evidence="5" id="KW-1185">Reference proteome</keyword>
<dbReference type="GO" id="GO:0000160">
    <property type="term" value="P:phosphorelay signal transduction system"/>
    <property type="evidence" value="ECO:0007669"/>
    <property type="project" value="InterPro"/>
</dbReference>
<feature type="domain" description="Response regulatory" evidence="3">
    <location>
        <begin position="6"/>
        <end position="123"/>
    </location>
</feature>
<dbReference type="Gene3D" id="3.40.50.2300">
    <property type="match status" value="1"/>
</dbReference>